<dbReference type="EMBL" id="JBDGHN010000005">
    <property type="protein sequence ID" value="MEN2751939.1"/>
    <property type="molecule type" value="Genomic_DNA"/>
</dbReference>
<evidence type="ECO:0000313" key="2">
    <source>
        <dbReference type="Proteomes" id="UP001461960"/>
    </source>
</evidence>
<dbReference type="Proteomes" id="UP001461960">
    <property type="component" value="Unassembled WGS sequence"/>
</dbReference>
<dbReference type="RefSeq" id="WP_299218487.1">
    <property type="nucleotide sequence ID" value="NZ_JBDGHN010000005.1"/>
</dbReference>
<name>A0ABU9X956_9GAMM</name>
<gene>
    <name evidence="1" type="ORF">AAIR29_09880</name>
</gene>
<organism evidence="1 2">
    <name type="scientific">Psychrobacter saeujeotis</name>
    <dbReference type="NCBI Taxonomy" id="3143436"/>
    <lineage>
        <taxon>Bacteria</taxon>
        <taxon>Pseudomonadati</taxon>
        <taxon>Pseudomonadota</taxon>
        <taxon>Gammaproteobacteria</taxon>
        <taxon>Moraxellales</taxon>
        <taxon>Moraxellaceae</taxon>
        <taxon>Psychrobacter</taxon>
    </lineage>
</organism>
<accession>A0ABU9X956</accession>
<reference evidence="1 2" key="1">
    <citation type="submission" date="2024-05" db="EMBL/GenBank/DDBJ databases">
        <authorList>
            <person name="Kim H.-Y."/>
            <person name="Kim E."/>
            <person name="Cai Y."/>
            <person name="Yang S.-M."/>
            <person name="Lee W."/>
        </authorList>
    </citation>
    <scope>NUCLEOTIDE SEQUENCE [LARGE SCALE GENOMIC DNA]</scope>
    <source>
        <strain evidence="1 2">FBL11</strain>
    </source>
</reference>
<proteinExistence type="predicted"/>
<protein>
    <submittedName>
        <fullName evidence="1">Uncharacterized protein</fullName>
    </submittedName>
</protein>
<comment type="caution">
    <text evidence="1">The sequence shown here is derived from an EMBL/GenBank/DDBJ whole genome shotgun (WGS) entry which is preliminary data.</text>
</comment>
<sequence length="56" mass="6077">MLKQTTPLTELTEGYENPMAKVRDEWKGELADGGKKTGTALYGAAKDAHDAIPKDN</sequence>
<keyword evidence="2" id="KW-1185">Reference proteome</keyword>
<evidence type="ECO:0000313" key="1">
    <source>
        <dbReference type="EMBL" id="MEN2751939.1"/>
    </source>
</evidence>